<feature type="transmembrane region" description="Helical" evidence="10">
    <location>
        <begin position="63"/>
        <end position="89"/>
    </location>
</feature>
<evidence type="ECO:0000313" key="12">
    <source>
        <dbReference type="EMBL" id="BCN32220.1"/>
    </source>
</evidence>
<dbReference type="PANTHER" id="PTHR30413:SF10">
    <property type="entry name" value="CAPSULE POLYSACCHARIDE EXPORT INNER-MEMBRANE PROTEIN CTRC"/>
    <property type="match status" value="1"/>
</dbReference>
<keyword evidence="9 10" id="KW-0472">Membrane</keyword>
<keyword evidence="6 10" id="KW-0812">Transmembrane</keyword>
<dbReference type="Pfam" id="PF01061">
    <property type="entry name" value="ABC2_membrane"/>
    <property type="match status" value="1"/>
</dbReference>
<feature type="transmembrane region" description="Helical" evidence="10">
    <location>
        <begin position="230"/>
        <end position="251"/>
    </location>
</feature>
<evidence type="ECO:0000313" key="13">
    <source>
        <dbReference type="Proteomes" id="UP000595897"/>
    </source>
</evidence>
<keyword evidence="5" id="KW-0762">Sugar transport</keyword>
<dbReference type="EMBL" id="AP024169">
    <property type="protein sequence ID" value="BCN32220.1"/>
    <property type="molecule type" value="Genomic_DNA"/>
</dbReference>
<feature type="transmembrane region" description="Helical" evidence="10">
    <location>
        <begin position="138"/>
        <end position="167"/>
    </location>
</feature>
<evidence type="ECO:0000256" key="2">
    <source>
        <dbReference type="ARBA" id="ARBA00007783"/>
    </source>
</evidence>
<dbReference type="PRINTS" id="PR00164">
    <property type="entry name" value="ABC2TRNSPORT"/>
</dbReference>
<dbReference type="RefSeq" id="WP_271713284.1">
    <property type="nucleotide sequence ID" value="NZ_AP024169.1"/>
</dbReference>
<dbReference type="AlphaFoldDB" id="A0A7R7ENP3"/>
<dbReference type="PROSITE" id="PS51012">
    <property type="entry name" value="ABC_TM2"/>
    <property type="match status" value="1"/>
</dbReference>
<dbReference type="GO" id="GO:0043190">
    <property type="term" value="C:ATP-binding cassette (ABC) transporter complex"/>
    <property type="evidence" value="ECO:0007669"/>
    <property type="project" value="InterPro"/>
</dbReference>
<evidence type="ECO:0000256" key="1">
    <source>
        <dbReference type="ARBA" id="ARBA00004651"/>
    </source>
</evidence>
<dbReference type="PANTHER" id="PTHR30413">
    <property type="entry name" value="INNER MEMBRANE TRANSPORT PERMEASE"/>
    <property type="match status" value="1"/>
</dbReference>
<sequence>MLKRIQEIYSYREMIVSLVRKDLRGRYKGSVLGFLWTFINPLFQIIIYTMVFSVIMKSGIDRFYLYLIVGLIPWIFFSSSVNGGAVSIINQQDIVKKIYFPREVLPISYVTSSFVNMLFCFVIIFAVLFVTGVGINPLAILCLPLVMCVEYILALGIALISAALTVYFRDLEHILGIVTMAWMYLTPIMYSVDMVPKNIIPIFNLNPLTPVIIAYRDILYYKRIPHLDTLFQATVFGIVILLIGSITFSHLQKNFVEEL</sequence>
<feature type="domain" description="ABC transmembrane type-2" evidence="11">
    <location>
        <begin position="32"/>
        <end position="251"/>
    </location>
</feature>
<feature type="transmembrane region" description="Helical" evidence="10">
    <location>
        <begin position="174"/>
        <end position="192"/>
    </location>
</feature>
<name>A0A7R7ENP3_9FIRM</name>
<comment type="similarity">
    <text evidence="2 10">Belongs to the ABC-2 integral membrane protein family.</text>
</comment>
<comment type="subcellular location">
    <subcellularLocation>
        <location evidence="1 10">Cell membrane</location>
        <topology evidence="1 10">Multi-pass membrane protein</topology>
    </subcellularLocation>
</comment>
<dbReference type="InterPro" id="IPR000412">
    <property type="entry name" value="ABC_2_transport"/>
</dbReference>
<proteinExistence type="inferred from homology"/>
<evidence type="ECO:0000256" key="6">
    <source>
        <dbReference type="ARBA" id="ARBA00022692"/>
    </source>
</evidence>
<evidence type="ECO:0000256" key="4">
    <source>
        <dbReference type="ARBA" id="ARBA00022475"/>
    </source>
</evidence>
<dbReference type="InterPro" id="IPR047817">
    <property type="entry name" value="ABC2_TM_bact-type"/>
</dbReference>
<accession>A0A7R7ENP3</accession>
<keyword evidence="13" id="KW-1185">Reference proteome</keyword>
<dbReference type="GO" id="GO:0015920">
    <property type="term" value="P:lipopolysaccharide transport"/>
    <property type="evidence" value="ECO:0007669"/>
    <property type="project" value="TreeGrafter"/>
</dbReference>
<evidence type="ECO:0000256" key="9">
    <source>
        <dbReference type="ARBA" id="ARBA00023136"/>
    </source>
</evidence>
<keyword evidence="4 10" id="KW-1003">Cell membrane</keyword>
<gene>
    <name evidence="12" type="ORF">bsdtb5_35150</name>
</gene>
<dbReference type="InterPro" id="IPR013525">
    <property type="entry name" value="ABC2_TM"/>
</dbReference>
<evidence type="ECO:0000259" key="11">
    <source>
        <dbReference type="PROSITE" id="PS51012"/>
    </source>
</evidence>
<protein>
    <recommendedName>
        <fullName evidence="10">Transport permease protein</fullName>
    </recommendedName>
</protein>
<organism evidence="12 13">
    <name type="scientific">Anaeromicropila herbilytica</name>
    <dbReference type="NCBI Taxonomy" id="2785025"/>
    <lineage>
        <taxon>Bacteria</taxon>
        <taxon>Bacillati</taxon>
        <taxon>Bacillota</taxon>
        <taxon>Clostridia</taxon>
        <taxon>Lachnospirales</taxon>
        <taxon>Lachnospiraceae</taxon>
        <taxon>Anaeromicropila</taxon>
    </lineage>
</organism>
<evidence type="ECO:0000256" key="5">
    <source>
        <dbReference type="ARBA" id="ARBA00022597"/>
    </source>
</evidence>
<keyword evidence="8 10" id="KW-1133">Transmembrane helix</keyword>
<dbReference type="Proteomes" id="UP000595897">
    <property type="component" value="Chromosome"/>
</dbReference>
<dbReference type="KEGG" id="ahb:bsdtb5_35150"/>
<feature type="transmembrane region" description="Helical" evidence="10">
    <location>
        <begin position="109"/>
        <end position="132"/>
    </location>
</feature>
<evidence type="ECO:0000256" key="3">
    <source>
        <dbReference type="ARBA" id="ARBA00022448"/>
    </source>
</evidence>
<dbReference type="GO" id="GO:0140359">
    <property type="term" value="F:ABC-type transporter activity"/>
    <property type="evidence" value="ECO:0007669"/>
    <property type="project" value="InterPro"/>
</dbReference>
<feature type="transmembrane region" description="Helical" evidence="10">
    <location>
        <begin position="30"/>
        <end position="51"/>
    </location>
</feature>
<evidence type="ECO:0000256" key="7">
    <source>
        <dbReference type="ARBA" id="ARBA00022903"/>
    </source>
</evidence>
<reference evidence="12 13" key="1">
    <citation type="submission" date="2020-11" db="EMBL/GenBank/DDBJ databases">
        <title>Draft genome sequencing of a Lachnospiraceae strain isolated from anoxic soil subjected to BSD treatment.</title>
        <authorList>
            <person name="Uek A."/>
            <person name="Tonouchi A."/>
        </authorList>
    </citation>
    <scope>NUCLEOTIDE SEQUENCE [LARGE SCALE GENOMIC DNA]</scope>
    <source>
        <strain evidence="12 13">TB5</strain>
    </source>
</reference>
<evidence type="ECO:0000256" key="8">
    <source>
        <dbReference type="ARBA" id="ARBA00022989"/>
    </source>
</evidence>
<keyword evidence="7" id="KW-0972">Capsule biogenesis/degradation</keyword>
<keyword evidence="3 10" id="KW-0813">Transport</keyword>
<evidence type="ECO:0000256" key="10">
    <source>
        <dbReference type="RuleBase" id="RU361157"/>
    </source>
</evidence>